<accession>B8KS22</accession>
<sequence>MWRLQARRWLQTRRTPPAPELAALWAGPLPKPGTAVEDLKFLVCDAEMSALEVAEGELLSLGWVVIEAGEIVLASAQHHLIRNERSVGQSAVIHQLRDCELSAAGDTETALRALITAAREAVWVFHHASLDVAFLDRACQQVFGAPLLVPVVDTLLLEHRLLERRQQTIGPGDLRLQACRDRYHLPPHDAHNALVDAMATAELLLGHVGRRGRGLVLRDLL</sequence>
<dbReference type="GO" id="GO:0008408">
    <property type="term" value="F:3'-5' exonuclease activity"/>
    <property type="evidence" value="ECO:0007669"/>
    <property type="project" value="TreeGrafter"/>
</dbReference>
<dbReference type="STRING" id="565045.NOR51B_23"/>
<dbReference type="Gene3D" id="3.30.420.10">
    <property type="entry name" value="Ribonuclease H-like superfamily/Ribonuclease H"/>
    <property type="match status" value="1"/>
</dbReference>
<keyword evidence="2" id="KW-0378">Hydrolase</keyword>
<dbReference type="OrthoDB" id="5497329at2"/>
<protein>
    <submittedName>
        <fullName evidence="5">Exonuclease, RNase T and DNA polymerase III</fullName>
    </submittedName>
</protein>
<dbReference type="AlphaFoldDB" id="B8KS22"/>
<evidence type="ECO:0000256" key="3">
    <source>
        <dbReference type="ARBA" id="ARBA00022839"/>
    </source>
</evidence>
<dbReference type="GO" id="GO:0003676">
    <property type="term" value="F:nucleic acid binding"/>
    <property type="evidence" value="ECO:0007669"/>
    <property type="project" value="InterPro"/>
</dbReference>
<dbReference type="PANTHER" id="PTHR30231:SF4">
    <property type="entry name" value="PROTEIN NEN2"/>
    <property type="match status" value="1"/>
</dbReference>
<dbReference type="Pfam" id="PF00929">
    <property type="entry name" value="RNase_T"/>
    <property type="match status" value="1"/>
</dbReference>
<evidence type="ECO:0000313" key="5">
    <source>
        <dbReference type="EMBL" id="EED34086.1"/>
    </source>
</evidence>
<dbReference type="SMART" id="SM00479">
    <property type="entry name" value="EXOIII"/>
    <property type="match status" value="1"/>
</dbReference>
<keyword evidence="6" id="KW-1185">Reference proteome</keyword>
<keyword evidence="3 5" id="KW-0269">Exonuclease</keyword>
<dbReference type="CDD" id="cd06127">
    <property type="entry name" value="DEDDh"/>
    <property type="match status" value="1"/>
</dbReference>
<dbReference type="eggNOG" id="COG0847">
    <property type="taxonomic scope" value="Bacteria"/>
</dbReference>
<dbReference type="PANTHER" id="PTHR30231">
    <property type="entry name" value="DNA POLYMERASE III SUBUNIT EPSILON"/>
    <property type="match status" value="1"/>
</dbReference>
<dbReference type="InterPro" id="IPR036397">
    <property type="entry name" value="RNaseH_sf"/>
</dbReference>
<dbReference type="SUPFAM" id="SSF53098">
    <property type="entry name" value="Ribonuclease H-like"/>
    <property type="match status" value="1"/>
</dbReference>
<keyword evidence="1" id="KW-0540">Nuclease</keyword>
<evidence type="ECO:0000256" key="1">
    <source>
        <dbReference type="ARBA" id="ARBA00022722"/>
    </source>
</evidence>
<evidence type="ECO:0000256" key="2">
    <source>
        <dbReference type="ARBA" id="ARBA00022801"/>
    </source>
</evidence>
<name>B8KS22_9GAMM</name>
<dbReference type="GO" id="GO:0005829">
    <property type="term" value="C:cytosol"/>
    <property type="evidence" value="ECO:0007669"/>
    <property type="project" value="TreeGrafter"/>
</dbReference>
<dbReference type="InterPro" id="IPR013520">
    <property type="entry name" value="Ribonucl_H"/>
</dbReference>
<proteinExistence type="predicted"/>
<reference evidence="6" key="1">
    <citation type="journal article" date="2013" name="BMC Microbiol.">
        <title>Taxonomy and evolution of bacteriochlorophyll a-containing members of the OM60/NOR5 clade of marine gammaproteobacteria: description of Luminiphilus syltensis gen. nov., sp. nov., reclassification of Haliea rubra as Pseudohaliea rubra gen. nov., comb. nov., and emendation of Chromatocurvus halotolerans.</title>
        <authorList>
            <person name="Spring S."/>
            <person name="Riedel T."/>
            <person name="Sproer C."/>
            <person name="Yan S."/>
            <person name="Harder J."/>
            <person name="Fuchs B.M."/>
        </authorList>
    </citation>
    <scope>NUCLEOTIDE SEQUENCE [LARGE SCALE GENOMIC DNA]</scope>
    <source>
        <strain evidence="6">NOR51-B</strain>
    </source>
</reference>
<dbReference type="GO" id="GO:0006259">
    <property type="term" value="P:DNA metabolic process"/>
    <property type="evidence" value="ECO:0007669"/>
    <property type="project" value="UniProtKB-ARBA"/>
</dbReference>
<feature type="domain" description="Exonuclease" evidence="4">
    <location>
        <begin position="40"/>
        <end position="213"/>
    </location>
</feature>
<dbReference type="EMBL" id="DS999411">
    <property type="protein sequence ID" value="EED34086.1"/>
    <property type="molecule type" value="Genomic_DNA"/>
</dbReference>
<evidence type="ECO:0000313" key="6">
    <source>
        <dbReference type="Proteomes" id="UP000004699"/>
    </source>
</evidence>
<organism evidence="5 6">
    <name type="scientific">Luminiphilus syltensis NOR5-1B</name>
    <dbReference type="NCBI Taxonomy" id="565045"/>
    <lineage>
        <taxon>Bacteria</taxon>
        <taxon>Pseudomonadati</taxon>
        <taxon>Pseudomonadota</taxon>
        <taxon>Gammaproteobacteria</taxon>
        <taxon>Cellvibrionales</taxon>
        <taxon>Halieaceae</taxon>
        <taxon>Luminiphilus</taxon>
    </lineage>
</organism>
<dbReference type="Proteomes" id="UP000004699">
    <property type="component" value="Unassembled WGS sequence"/>
</dbReference>
<evidence type="ECO:0000259" key="4">
    <source>
        <dbReference type="SMART" id="SM00479"/>
    </source>
</evidence>
<dbReference type="HOGENOM" id="CLU_047806_9_0_6"/>
<gene>
    <name evidence="5" type="ORF">NOR51B_23</name>
</gene>
<dbReference type="InterPro" id="IPR012337">
    <property type="entry name" value="RNaseH-like_sf"/>
</dbReference>
<dbReference type="RefSeq" id="WP_009018834.1">
    <property type="nucleotide sequence ID" value="NZ_DS999411.1"/>
</dbReference>